<dbReference type="SUPFAM" id="SSF52540">
    <property type="entry name" value="P-loop containing nucleoside triphosphate hydrolases"/>
    <property type="match status" value="3"/>
</dbReference>
<dbReference type="InterPro" id="IPR027417">
    <property type="entry name" value="P-loop_NTPase"/>
</dbReference>
<gene>
    <name evidence="5" type="ORF">DAPPUDRAFT_249322</name>
</gene>
<keyword evidence="2" id="KW-0378">Hydrolase</keyword>
<dbReference type="InterPro" id="IPR049730">
    <property type="entry name" value="SNF2/RAD54-like_C"/>
</dbReference>
<dbReference type="STRING" id="6669.E9GWF1"/>
<dbReference type="AlphaFoldDB" id="E9GWF1"/>
<dbReference type="Proteomes" id="UP000000305">
    <property type="component" value="Unassembled WGS sequence"/>
</dbReference>
<feature type="domain" description="Helicase C-terminal" evidence="4">
    <location>
        <begin position="132"/>
        <end position="231"/>
    </location>
</feature>
<dbReference type="InParanoid" id="E9GWF1"/>
<keyword evidence="3" id="KW-0067">ATP-binding</keyword>
<dbReference type="InterPro" id="IPR001650">
    <property type="entry name" value="Helicase_C-like"/>
</dbReference>
<dbReference type="CDD" id="cd18793">
    <property type="entry name" value="SF2_C_SNF"/>
    <property type="match status" value="3"/>
</dbReference>
<name>E9GWF1_DAPPU</name>
<dbReference type="HOGENOM" id="CLU_953967_0_0_1"/>
<dbReference type="KEGG" id="dpx:DAPPUDRAFT_249322"/>
<dbReference type="PANTHER" id="PTHR45626:SF50">
    <property type="entry name" value="TRANSCRIPTION TERMINATION FACTOR 2"/>
    <property type="match status" value="1"/>
</dbReference>
<dbReference type="EMBL" id="GL732570">
    <property type="protein sequence ID" value="EFX76197.1"/>
    <property type="molecule type" value="Genomic_DNA"/>
</dbReference>
<sequence>MSALSDTPSVQLPKWIKQSFLTLMIVAFEMKHFGREEITGAYSKPWIDDDGECLKLLVETVVLLRMKDDKIQDTNLPLITMPKKVLLVSLLAGGTGLNLIGPANHLFLSDQNWNPQVEAQAGDRIYRVGQKKEVHVLLVSLLAGGTGLNLIGPANHLFLSDQNWNPQVEAQAGDRIYRVGQKKEVHVLLVSLLAGGTGLNLIGPANHLFLSDQNWNPQVEAQAGDRIYRVGQKKEVHVRPCCDELRTQMPPLRFSISCRDRRQHCLQNIKTLLEPTVGIPSVYGRPGYLGVI</sequence>
<evidence type="ECO:0000313" key="5">
    <source>
        <dbReference type="EMBL" id="EFX76197.1"/>
    </source>
</evidence>
<accession>E9GWF1</accession>
<evidence type="ECO:0000313" key="6">
    <source>
        <dbReference type="Proteomes" id="UP000000305"/>
    </source>
</evidence>
<dbReference type="OrthoDB" id="423559at2759"/>
<dbReference type="GO" id="GO:0016787">
    <property type="term" value="F:hydrolase activity"/>
    <property type="evidence" value="ECO:0007669"/>
    <property type="project" value="UniProtKB-KW"/>
</dbReference>
<organism evidence="5 6">
    <name type="scientific">Daphnia pulex</name>
    <name type="common">Water flea</name>
    <dbReference type="NCBI Taxonomy" id="6669"/>
    <lineage>
        <taxon>Eukaryota</taxon>
        <taxon>Metazoa</taxon>
        <taxon>Ecdysozoa</taxon>
        <taxon>Arthropoda</taxon>
        <taxon>Crustacea</taxon>
        <taxon>Branchiopoda</taxon>
        <taxon>Diplostraca</taxon>
        <taxon>Cladocera</taxon>
        <taxon>Anomopoda</taxon>
        <taxon>Daphniidae</taxon>
        <taxon>Daphnia</taxon>
    </lineage>
</organism>
<proteinExistence type="predicted"/>
<keyword evidence="6" id="KW-1185">Reference proteome</keyword>
<evidence type="ECO:0000256" key="2">
    <source>
        <dbReference type="ARBA" id="ARBA00022801"/>
    </source>
</evidence>
<protein>
    <recommendedName>
        <fullName evidence="4">Helicase C-terminal domain-containing protein</fullName>
    </recommendedName>
</protein>
<dbReference type="GO" id="GO:0005524">
    <property type="term" value="F:ATP binding"/>
    <property type="evidence" value="ECO:0007669"/>
    <property type="project" value="UniProtKB-KW"/>
</dbReference>
<dbReference type="PhylomeDB" id="E9GWF1"/>
<evidence type="ECO:0000256" key="1">
    <source>
        <dbReference type="ARBA" id="ARBA00022741"/>
    </source>
</evidence>
<keyword evidence="1" id="KW-0547">Nucleotide-binding</keyword>
<evidence type="ECO:0000259" key="4">
    <source>
        <dbReference type="SMART" id="SM00490"/>
    </source>
</evidence>
<dbReference type="SMART" id="SM00490">
    <property type="entry name" value="HELICc"/>
    <property type="match status" value="2"/>
</dbReference>
<dbReference type="InterPro" id="IPR050628">
    <property type="entry name" value="SNF2_RAD54_helicase_TF"/>
</dbReference>
<feature type="domain" description="Helicase C-terminal" evidence="4">
    <location>
        <begin position="48"/>
        <end position="129"/>
    </location>
</feature>
<dbReference type="Gene3D" id="3.40.50.300">
    <property type="entry name" value="P-loop containing nucleotide triphosphate hydrolases"/>
    <property type="match status" value="3"/>
</dbReference>
<evidence type="ECO:0000256" key="3">
    <source>
        <dbReference type="ARBA" id="ARBA00022840"/>
    </source>
</evidence>
<reference evidence="5 6" key="1">
    <citation type="journal article" date="2011" name="Science">
        <title>The ecoresponsive genome of Daphnia pulex.</title>
        <authorList>
            <person name="Colbourne J.K."/>
            <person name="Pfrender M.E."/>
            <person name="Gilbert D."/>
            <person name="Thomas W.K."/>
            <person name="Tucker A."/>
            <person name="Oakley T.H."/>
            <person name="Tokishita S."/>
            <person name="Aerts A."/>
            <person name="Arnold G.J."/>
            <person name="Basu M.K."/>
            <person name="Bauer D.J."/>
            <person name="Caceres C.E."/>
            <person name="Carmel L."/>
            <person name="Casola C."/>
            <person name="Choi J.H."/>
            <person name="Detter J.C."/>
            <person name="Dong Q."/>
            <person name="Dusheyko S."/>
            <person name="Eads B.D."/>
            <person name="Frohlich T."/>
            <person name="Geiler-Samerotte K.A."/>
            <person name="Gerlach D."/>
            <person name="Hatcher P."/>
            <person name="Jogdeo S."/>
            <person name="Krijgsveld J."/>
            <person name="Kriventseva E.V."/>
            <person name="Kultz D."/>
            <person name="Laforsch C."/>
            <person name="Lindquist E."/>
            <person name="Lopez J."/>
            <person name="Manak J.R."/>
            <person name="Muller J."/>
            <person name="Pangilinan J."/>
            <person name="Patwardhan R.P."/>
            <person name="Pitluck S."/>
            <person name="Pritham E.J."/>
            <person name="Rechtsteiner A."/>
            <person name="Rho M."/>
            <person name="Rogozin I.B."/>
            <person name="Sakarya O."/>
            <person name="Salamov A."/>
            <person name="Schaack S."/>
            <person name="Shapiro H."/>
            <person name="Shiga Y."/>
            <person name="Skalitzky C."/>
            <person name="Smith Z."/>
            <person name="Souvorov A."/>
            <person name="Sung W."/>
            <person name="Tang Z."/>
            <person name="Tsuchiya D."/>
            <person name="Tu H."/>
            <person name="Vos H."/>
            <person name="Wang M."/>
            <person name="Wolf Y.I."/>
            <person name="Yamagata H."/>
            <person name="Yamada T."/>
            <person name="Ye Y."/>
            <person name="Shaw J.R."/>
            <person name="Andrews J."/>
            <person name="Crease T.J."/>
            <person name="Tang H."/>
            <person name="Lucas S.M."/>
            <person name="Robertson H.M."/>
            <person name="Bork P."/>
            <person name="Koonin E.V."/>
            <person name="Zdobnov E.M."/>
            <person name="Grigoriev I.V."/>
            <person name="Lynch M."/>
            <person name="Boore J.L."/>
        </authorList>
    </citation>
    <scope>NUCLEOTIDE SEQUENCE [LARGE SCALE GENOMIC DNA]</scope>
</reference>
<dbReference type="PANTHER" id="PTHR45626">
    <property type="entry name" value="TRANSCRIPTION TERMINATION FACTOR 2-RELATED"/>
    <property type="match status" value="1"/>
</dbReference>
<dbReference type="eggNOG" id="KOG4439">
    <property type="taxonomic scope" value="Eukaryota"/>
</dbReference>